<protein>
    <submittedName>
        <fullName evidence="1">Uncharacterized protein</fullName>
    </submittedName>
</protein>
<gene>
    <name evidence="1" type="ORF">LCGC14_1780190</name>
</gene>
<name>A0A0F9JVA4_9ZZZZ</name>
<comment type="caution">
    <text evidence="1">The sequence shown here is derived from an EMBL/GenBank/DDBJ whole genome shotgun (WGS) entry which is preliminary data.</text>
</comment>
<sequence length="99" mass="10960">MTGEEYELELQQIGEAWPQSRASDLRAHCDGVDNYRDVVHVPMAALKELIGSRVVPDGHENVTTDLSDDEIDLIVKGLWAIDSDEPGVPELVEKLGFKS</sequence>
<organism evidence="1">
    <name type="scientific">marine sediment metagenome</name>
    <dbReference type="NCBI Taxonomy" id="412755"/>
    <lineage>
        <taxon>unclassified sequences</taxon>
        <taxon>metagenomes</taxon>
        <taxon>ecological metagenomes</taxon>
    </lineage>
</organism>
<dbReference type="AlphaFoldDB" id="A0A0F9JVA4"/>
<evidence type="ECO:0000313" key="1">
    <source>
        <dbReference type="EMBL" id="KKM02863.1"/>
    </source>
</evidence>
<proteinExistence type="predicted"/>
<accession>A0A0F9JVA4</accession>
<reference evidence="1" key="1">
    <citation type="journal article" date="2015" name="Nature">
        <title>Complex archaea that bridge the gap between prokaryotes and eukaryotes.</title>
        <authorList>
            <person name="Spang A."/>
            <person name="Saw J.H."/>
            <person name="Jorgensen S.L."/>
            <person name="Zaremba-Niedzwiedzka K."/>
            <person name="Martijn J."/>
            <person name="Lind A.E."/>
            <person name="van Eijk R."/>
            <person name="Schleper C."/>
            <person name="Guy L."/>
            <person name="Ettema T.J."/>
        </authorList>
    </citation>
    <scope>NUCLEOTIDE SEQUENCE</scope>
</reference>
<dbReference type="EMBL" id="LAZR01016822">
    <property type="protein sequence ID" value="KKM02863.1"/>
    <property type="molecule type" value="Genomic_DNA"/>
</dbReference>